<dbReference type="SUPFAM" id="SSF51445">
    <property type="entry name" value="(Trans)glycosidases"/>
    <property type="match status" value="1"/>
</dbReference>
<sequence>MDIKVKEAQIWVNDLCEGVAGYIPCGEDGVVGQGTMRSLIMGLQHVLFTSAEYPAQVSGVFGPTTLSLLEGWGDIGMSTTSPNICNLVRHGLWCKGYSGGFTDGVIDQEVADSIYALRADIGVVSGSFVSPKVFKALLTTDPYKLADGGNDWLRLAQKHLNLNYVDIPAFSICPTDGLPSRNYQQSLMMGIQSEIGIAPSQITGLFGPGTQAGLKTAPFQLSQTSYSVPITALFVAACLMNEGYFDGTKYTIDWRKQYTQEVTEFVTAFQKFSKLANTNGSADFDTWAQLLVSSGNPDRLHRRIASDCISEITPSRGAALYNAGYRTVGRYLDEDTERIPEEDWLYKWIQEGELESIFGAGLHCFPISQYYGGAIGEFTYANGVNEATKAHLKAVEYGFEAGTCIYFAVDYDALDSEVTSNILPYFRGVREGLQSQGGRYTAGVYGSRNVCIRVSAAGLAKWSFVSGMSWGFSGNQGYPLPPNWVFNQIKEANFVVSSSDSFGLDSNIARYDSVLGVDHVQADTSREEYLDRLDAIYDAIFSGGWVDHFDPDSTDDTGRNWNANVLAHFYLKQSQFGEALDGDPSAGDVDRALPLLDVKGWVEHAMGVFGNGRSTAVHVFEDLNVNFAKAFAAVSPLTVMRTNPIPLGGEPMISTRRGPIGDMARLYNQWRNRRGEYPSGFDFCQQYMGRFGVPSFLTVADYMATNYGRMIRYFSTPSGDENAARPLYNAALRSAWEYSLTDAIGFFASGTAAGMAASLREEFVEVSQIDSNATDVHDSWRKELLLEVGSAQGQIDKLPHQLAAAELDGFISGYVDRMIAMSNGDF</sequence>
<dbReference type="EMBL" id="BAAAQF010000007">
    <property type="protein sequence ID" value="GAA1676512.1"/>
    <property type="molecule type" value="Genomic_DNA"/>
</dbReference>
<proteinExistence type="predicted"/>
<evidence type="ECO:0000259" key="1">
    <source>
        <dbReference type="Pfam" id="PF08924"/>
    </source>
</evidence>
<gene>
    <name evidence="2" type="ORF">GCM10009830_24000</name>
</gene>
<dbReference type="InterPro" id="IPR015020">
    <property type="entry name" value="Rv2525c-like_Glyco_Hydro-like"/>
</dbReference>
<comment type="caution">
    <text evidence="2">The sequence shown here is derived from an EMBL/GenBank/DDBJ whole genome shotgun (WGS) entry which is preliminary data.</text>
</comment>
<dbReference type="Gene3D" id="3.20.20.80">
    <property type="entry name" value="Glycosidases"/>
    <property type="match status" value="1"/>
</dbReference>
<keyword evidence="3" id="KW-1185">Reference proteome</keyword>
<dbReference type="Proteomes" id="UP001499851">
    <property type="component" value="Unassembled WGS sequence"/>
</dbReference>
<name>A0ABP4SVG8_9ACTN</name>
<dbReference type="Pfam" id="PF08924">
    <property type="entry name" value="Rv2525c_GlyHyd-like"/>
    <property type="match status" value="1"/>
</dbReference>
<dbReference type="CDD" id="cd06418">
    <property type="entry name" value="GH25_BacA-like"/>
    <property type="match status" value="1"/>
</dbReference>
<evidence type="ECO:0000313" key="3">
    <source>
        <dbReference type="Proteomes" id="UP001499851"/>
    </source>
</evidence>
<dbReference type="InterPro" id="IPR017853">
    <property type="entry name" value="GH"/>
</dbReference>
<protein>
    <submittedName>
        <fullName evidence="2">DUF1906 domain-containing protein</fullName>
    </submittedName>
</protein>
<feature type="domain" description="Rv2525c-like glycoside hydrolase-like" evidence="1">
    <location>
        <begin position="319"/>
        <end position="485"/>
    </location>
</feature>
<evidence type="ECO:0000313" key="2">
    <source>
        <dbReference type="EMBL" id="GAA1676512.1"/>
    </source>
</evidence>
<reference evidence="3" key="1">
    <citation type="journal article" date="2019" name="Int. J. Syst. Evol. Microbiol.">
        <title>The Global Catalogue of Microorganisms (GCM) 10K type strain sequencing project: providing services to taxonomists for standard genome sequencing and annotation.</title>
        <authorList>
            <consortium name="The Broad Institute Genomics Platform"/>
            <consortium name="The Broad Institute Genome Sequencing Center for Infectious Disease"/>
            <person name="Wu L."/>
            <person name="Ma J."/>
        </authorList>
    </citation>
    <scope>NUCLEOTIDE SEQUENCE [LARGE SCALE GENOMIC DNA]</scope>
    <source>
        <strain evidence="3">JCM 16001</strain>
    </source>
</reference>
<accession>A0ABP4SVG8</accession>
<dbReference type="RefSeq" id="WP_344486444.1">
    <property type="nucleotide sequence ID" value="NZ_BAAAQF010000007.1"/>
</dbReference>
<organism evidence="2 3">
    <name type="scientific">Glycomyces endophyticus</name>
    <dbReference type="NCBI Taxonomy" id="480996"/>
    <lineage>
        <taxon>Bacteria</taxon>
        <taxon>Bacillati</taxon>
        <taxon>Actinomycetota</taxon>
        <taxon>Actinomycetes</taxon>
        <taxon>Glycomycetales</taxon>
        <taxon>Glycomycetaceae</taxon>
        <taxon>Glycomyces</taxon>
    </lineage>
</organism>